<evidence type="ECO:0000256" key="1">
    <source>
        <dbReference type="SAM" id="SignalP"/>
    </source>
</evidence>
<protein>
    <recommendedName>
        <fullName evidence="4">DUF4390 domain-containing protein</fullName>
    </recommendedName>
</protein>
<accession>A0A5S3VCW3</accession>
<evidence type="ECO:0000313" key="3">
    <source>
        <dbReference type="Proteomes" id="UP000307217"/>
    </source>
</evidence>
<dbReference type="EMBL" id="PNBX01000008">
    <property type="protein sequence ID" value="TMO70033.1"/>
    <property type="molecule type" value="Genomic_DNA"/>
</dbReference>
<evidence type="ECO:0000313" key="2">
    <source>
        <dbReference type="EMBL" id="TMO70033.1"/>
    </source>
</evidence>
<reference evidence="2 3" key="1">
    <citation type="submission" date="2018-01" db="EMBL/GenBank/DDBJ databases">
        <authorList>
            <person name="Paulsen S."/>
            <person name="Gram L.K."/>
        </authorList>
    </citation>
    <scope>NUCLEOTIDE SEQUENCE [LARGE SCALE GENOMIC DNA]</scope>
    <source>
        <strain evidence="2 3">S3790</strain>
    </source>
</reference>
<organism evidence="2 3">
    <name type="scientific">Pseudoalteromonas aurantia</name>
    <dbReference type="NCBI Taxonomy" id="43654"/>
    <lineage>
        <taxon>Bacteria</taxon>
        <taxon>Pseudomonadati</taxon>
        <taxon>Pseudomonadota</taxon>
        <taxon>Gammaproteobacteria</taxon>
        <taxon>Alteromonadales</taxon>
        <taxon>Pseudoalteromonadaceae</taxon>
        <taxon>Pseudoalteromonas</taxon>
    </lineage>
</organism>
<name>A0A5S3VCW3_9GAMM</name>
<evidence type="ECO:0008006" key="4">
    <source>
        <dbReference type="Google" id="ProtNLM"/>
    </source>
</evidence>
<keyword evidence="1" id="KW-0732">Signal</keyword>
<proteinExistence type="predicted"/>
<feature type="chain" id="PRO_5024297778" description="DUF4390 domain-containing protein" evidence="1">
    <location>
        <begin position="31"/>
        <end position="254"/>
    </location>
</feature>
<dbReference type="Proteomes" id="UP000307217">
    <property type="component" value="Unassembled WGS sequence"/>
</dbReference>
<reference evidence="3" key="2">
    <citation type="submission" date="2019-06" db="EMBL/GenBank/DDBJ databases">
        <title>Co-occurence of chitin degradation, pigmentation and bioactivity in marine Pseudoalteromonas.</title>
        <authorList>
            <person name="Sonnenschein E.C."/>
            <person name="Bech P.K."/>
        </authorList>
    </citation>
    <scope>NUCLEOTIDE SEQUENCE [LARGE SCALE GENOMIC DNA]</scope>
    <source>
        <strain evidence="3">S3790</strain>
    </source>
</reference>
<dbReference type="AlphaFoldDB" id="A0A5S3VCW3"/>
<feature type="signal peptide" evidence="1">
    <location>
        <begin position="1"/>
        <end position="30"/>
    </location>
</feature>
<sequence length="254" mass="29420">MRANKHSMAKNKLLLLITFCFIISSQSLNAIELSVVKEEHQLSLKITDIRYPSELLSTEINSGLQSRFYSIISFKKGDEVYRRCSYSLNVTYDLWDEHYRIEKVDDFGLISLWNITDVQEVYSLLKNQEIKCPLSTMQAKNNIRITAQVFVNPVEHKRIEKIKSWINSSQGHKAKSESNVIHASENRSYSRIININGKAVKSIMKGKNTTVRPRFEKLFDKILSQYSGPSDIVSLWKSEIITKTIKRQQVNNEK</sequence>
<gene>
    <name evidence="2" type="ORF">CWC19_03310</name>
</gene>
<comment type="caution">
    <text evidence="2">The sequence shown here is derived from an EMBL/GenBank/DDBJ whole genome shotgun (WGS) entry which is preliminary data.</text>
</comment>